<name>A0A5B7JA39_PORTR</name>
<gene>
    <name evidence="1" type="ORF">E2C01_084748</name>
</gene>
<comment type="caution">
    <text evidence="1">The sequence shown here is derived from an EMBL/GenBank/DDBJ whole genome shotgun (WGS) entry which is preliminary data.</text>
</comment>
<keyword evidence="2" id="KW-1185">Reference proteome</keyword>
<evidence type="ECO:0000313" key="2">
    <source>
        <dbReference type="Proteomes" id="UP000324222"/>
    </source>
</evidence>
<protein>
    <submittedName>
        <fullName evidence="1">Uncharacterized protein</fullName>
    </submittedName>
</protein>
<evidence type="ECO:0000313" key="1">
    <source>
        <dbReference type="EMBL" id="MPC89788.1"/>
    </source>
</evidence>
<proteinExistence type="predicted"/>
<organism evidence="1 2">
    <name type="scientific">Portunus trituberculatus</name>
    <name type="common">Swimming crab</name>
    <name type="synonym">Neptunus trituberculatus</name>
    <dbReference type="NCBI Taxonomy" id="210409"/>
    <lineage>
        <taxon>Eukaryota</taxon>
        <taxon>Metazoa</taxon>
        <taxon>Ecdysozoa</taxon>
        <taxon>Arthropoda</taxon>
        <taxon>Crustacea</taxon>
        <taxon>Multicrustacea</taxon>
        <taxon>Malacostraca</taxon>
        <taxon>Eumalacostraca</taxon>
        <taxon>Eucarida</taxon>
        <taxon>Decapoda</taxon>
        <taxon>Pleocyemata</taxon>
        <taxon>Brachyura</taxon>
        <taxon>Eubrachyura</taxon>
        <taxon>Portunoidea</taxon>
        <taxon>Portunidae</taxon>
        <taxon>Portuninae</taxon>
        <taxon>Portunus</taxon>
    </lineage>
</organism>
<dbReference type="Proteomes" id="UP000324222">
    <property type="component" value="Unassembled WGS sequence"/>
</dbReference>
<sequence length="85" mass="9679">MKYKTPMPRAAPLRVSVPSCFLSPLSLPHSSTIFLQELIGACLDLRNTPVKCTVHQSSTNSRDPPPPPCVWYHQYVEQQNHRMFT</sequence>
<reference evidence="1 2" key="1">
    <citation type="submission" date="2019-05" db="EMBL/GenBank/DDBJ databases">
        <title>Another draft genome of Portunus trituberculatus and its Hox gene families provides insights of decapod evolution.</title>
        <authorList>
            <person name="Jeong J.-H."/>
            <person name="Song I."/>
            <person name="Kim S."/>
            <person name="Choi T."/>
            <person name="Kim D."/>
            <person name="Ryu S."/>
            <person name="Kim W."/>
        </authorList>
    </citation>
    <scope>NUCLEOTIDE SEQUENCE [LARGE SCALE GENOMIC DNA]</scope>
    <source>
        <tissue evidence="1">Muscle</tissue>
    </source>
</reference>
<accession>A0A5B7JA39</accession>
<dbReference type="AlphaFoldDB" id="A0A5B7JA39"/>
<dbReference type="EMBL" id="VSRR010082179">
    <property type="protein sequence ID" value="MPC89788.1"/>
    <property type="molecule type" value="Genomic_DNA"/>
</dbReference>